<dbReference type="OrthoDB" id="3368211at2"/>
<gene>
    <name evidence="1" type="ORF">SAMN04489726_6000</name>
</gene>
<sequence>MTVTEETRQLMDLFEQVEDIEEVAESLPLDDHRRKKLVDVADRILAKVPPVRPVVAGALLDMTDKTVRAWAHEGVLTVLSTEPRMLLDPARLHEVLHLVTDLRRAGKTRGLLDEVYRRLSDQALLDREDLTESIDQMHRGQGRVVRQAKADS</sequence>
<dbReference type="EMBL" id="LT629701">
    <property type="protein sequence ID" value="SDN31280.1"/>
    <property type="molecule type" value="Genomic_DNA"/>
</dbReference>
<dbReference type="RefSeq" id="WP_156050640.1">
    <property type="nucleotide sequence ID" value="NZ_JOEF01000003.1"/>
</dbReference>
<dbReference type="eggNOG" id="ENOG50334HE">
    <property type="taxonomic scope" value="Bacteria"/>
</dbReference>
<dbReference type="AlphaFoldDB" id="A0A1H0ACJ6"/>
<proteinExistence type="predicted"/>
<reference evidence="1 2" key="1">
    <citation type="submission" date="2016-10" db="EMBL/GenBank/DDBJ databases">
        <authorList>
            <person name="de Groot N.N."/>
        </authorList>
    </citation>
    <scope>NUCLEOTIDE SEQUENCE [LARGE SCALE GENOMIC DNA]</scope>
    <source>
        <strain evidence="1 2">DSM 44149</strain>
    </source>
</reference>
<keyword evidence="2" id="KW-1185">Reference proteome</keyword>
<protein>
    <submittedName>
        <fullName evidence="1">Uncharacterized protein</fullName>
    </submittedName>
</protein>
<accession>A0A1H0ACJ6</accession>
<evidence type="ECO:0000313" key="2">
    <source>
        <dbReference type="Proteomes" id="UP000183376"/>
    </source>
</evidence>
<dbReference type="Proteomes" id="UP000183376">
    <property type="component" value="Chromosome I"/>
</dbReference>
<organism evidence="1 2">
    <name type="scientific">Allokutzneria albata</name>
    <name type="common">Kibdelosporangium albatum</name>
    <dbReference type="NCBI Taxonomy" id="211114"/>
    <lineage>
        <taxon>Bacteria</taxon>
        <taxon>Bacillati</taxon>
        <taxon>Actinomycetota</taxon>
        <taxon>Actinomycetes</taxon>
        <taxon>Pseudonocardiales</taxon>
        <taxon>Pseudonocardiaceae</taxon>
        <taxon>Allokutzneria</taxon>
    </lineage>
</organism>
<name>A0A1H0ACJ6_ALLAB</name>
<evidence type="ECO:0000313" key="1">
    <source>
        <dbReference type="EMBL" id="SDN31280.1"/>
    </source>
</evidence>